<protein>
    <submittedName>
        <fullName evidence="1">Uncharacterized protein</fullName>
    </submittedName>
</protein>
<gene>
    <name evidence="1" type="ORF">ETH_00034220</name>
</gene>
<evidence type="ECO:0000313" key="1">
    <source>
        <dbReference type="EMBL" id="CDJ41021.1"/>
    </source>
</evidence>
<dbReference type="RefSeq" id="XP_013231771.1">
    <property type="nucleotide sequence ID" value="XM_013376317.1"/>
</dbReference>
<dbReference type="Proteomes" id="UP000030747">
    <property type="component" value="Unassembled WGS sequence"/>
</dbReference>
<dbReference type="EMBL" id="HG675427">
    <property type="protein sequence ID" value="CDJ41021.1"/>
    <property type="molecule type" value="Genomic_DNA"/>
</dbReference>
<dbReference type="VEuPathDB" id="ToxoDB:ETH_00034220"/>
<dbReference type="AlphaFoldDB" id="U6KST0"/>
<reference evidence="1" key="2">
    <citation type="submission" date="2013-10" db="EMBL/GenBank/DDBJ databases">
        <authorList>
            <person name="Aslett M."/>
        </authorList>
    </citation>
    <scope>NUCLEOTIDE SEQUENCE [LARGE SCALE GENOMIC DNA]</scope>
    <source>
        <strain evidence="1">Houghton</strain>
    </source>
</reference>
<organism evidence="1 2">
    <name type="scientific">Eimeria tenella</name>
    <name type="common">Coccidian parasite</name>
    <dbReference type="NCBI Taxonomy" id="5802"/>
    <lineage>
        <taxon>Eukaryota</taxon>
        <taxon>Sar</taxon>
        <taxon>Alveolata</taxon>
        <taxon>Apicomplexa</taxon>
        <taxon>Conoidasida</taxon>
        <taxon>Coccidia</taxon>
        <taxon>Eucoccidiorida</taxon>
        <taxon>Eimeriorina</taxon>
        <taxon>Eimeriidae</taxon>
        <taxon>Eimeria</taxon>
    </lineage>
</organism>
<dbReference type="GeneID" id="25255910"/>
<keyword evidence="2" id="KW-1185">Reference proteome</keyword>
<sequence length="56" mass="6196">RPSYLLETTSERSLIYGLLNPIVLLAFYKNTDPVCALRTSPLWSFTPTGEECSSGS</sequence>
<name>U6KST0_EIMTE</name>
<evidence type="ECO:0000313" key="2">
    <source>
        <dbReference type="Proteomes" id="UP000030747"/>
    </source>
</evidence>
<accession>U6KST0</accession>
<proteinExistence type="predicted"/>
<reference evidence="1" key="1">
    <citation type="submission" date="2013-10" db="EMBL/GenBank/DDBJ databases">
        <title>Genomic analysis of the causative agents of coccidiosis in chickens.</title>
        <authorList>
            <person name="Reid A.J."/>
            <person name="Blake D."/>
            <person name="Billington K."/>
            <person name="Browne H."/>
            <person name="Dunn M."/>
            <person name="Hung S."/>
            <person name="Kawahara F."/>
            <person name="Miranda-Saavedra D."/>
            <person name="Mourier T."/>
            <person name="Nagra H."/>
            <person name="Otto T.D."/>
            <person name="Rawlings N."/>
            <person name="Sanchez A."/>
            <person name="Sanders M."/>
            <person name="Subramaniam C."/>
            <person name="Tay Y."/>
            <person name="Dear P."/>
            <person name="Doerig C."/>
            <person name="Gruber A."/>
            <person name="Parkinson J."/>
            <person name="Shirley M."/>
            <person name="Wan K.L."/>
            <person name="Berriman M."/>
            <person name="Tomley F."/>
            <person name="Pain A."/>
        </authorList>
    </citation>
    <scope>NUCLEOTIDE SEQUENCE [LARGE SCALE GENOMIC DNA]</scope>
    <source>
        <strain evidence="1">Houghton</strain>
    </source>
</reference>
<feature type="non-terminal residue" evidence="1">
    <location>
        <position position="1"/>
    </location>
</feature>